<feature type="region of interest" description="Disordered" evidence="1">
    <location>
        <begin position="186"/>
        <end position="206"/>
    </location>
</feature>
<dbReference type="OrthoDB" id="6244905at2759"/>
<feature type="region of interest" description="Disordered" evidence="1">
    <location>
        <begin position="380"/>
        <end position="412"/>
    </location>
</feature>
<dbReference type="Gene3D" id="2.60.40.10">
    <property type="entry name" value="Immunoglobulins"/>
    <property type="match status" value="1"/>
</dbReference>
<evidence type="ECO:0000313" key="5">
    <source>
        <dbReference type="Proteomes" id="UP000267029"/>
    </source>
</evidence>
<keyword evidence="2" id="KW-0472">Membrane</keyword>
<feature type="region of interest" description="Disordered" evidence="1">
    <location>
        <begin position="236"/>
        <end position="278"/>
    </location>
</feature>
<keyword evidence="2" id="KW-1133">Transmembrane helix</keyword>
<dbReference type="SMART" id="SM00409">
    <property type="entry name" value="IG"/>
    <property type="match status" value="1"/>
</dbReference>
<proteinExistence type="predicted"/>
<dbReference type="InterPro" id="IPR007110">
    <property type="entry name" value="Ig-like_dom"/>
</dbReference>
<protein>
    <recommendedName>
        <fullName evidence="3">Ig-like domain-containing protein</fullName>
    </recommendedName>
</protein>
<feature type="compositionally biased region" description="Polar residues" evidence="1">
    <location>
        <begin position="269"/>
        <end position="278"/>
    </location>
</feature>
<dbReference type="InterPro" id="IPR036179">
    <property type="entry name" value="Ig-like_dom_sf"/>
</dbReference>
<evidence type="ECO:0000256" key="1">
    <source>
        <dbReference type="SAM" id="MobiDB-lite"/>
    </source>
</evidence>
<dbReference type="Proteomes" id="UP000267029">
    <property type="component" value="Unassembled WGS sequence"/>
</dbReference>
<dbReference type="PROSITE" id="PS50835">
    <property type="entry name" value="IG_LIKE"/>
    <property type="match status" value="1"/>
</dbReference>
<feature type="compositionally biased region" description="Basic residues" evidence="1">
    <location>
        <begin position="186"/>
        <end position="199"/>
    </location>
</feature>
<dbReference type="AlphaFoldDB" id="A0A0R3U9V2"/>
<evidence type="ECO:0000259" key="3">
    <source>
        <dbReference type="PROSITE" id="PS50835"/>
    </source>
</evidence>
<feature type="transmembrane region" description="Helical" evidence="2">
    <location>
        <begin position="160"/>
        <end position="183"/>
    </location>
</feature>
<feature type="domain" description="Ig-like" evidence="3">
    <location>
        <begin position="16"/>
        <end position="136"/>
    </location>
</feature>
<evidence type="ECO:0000313" key="4">
    <source>
        <dbReference type="EMBL" id="VDD77698.1"/>
    </source>
</evidence>
<keyword evidence="2" id="KW-0812">Transmembrane</keyword>
<name>A0A0R3U9V2_MESCO</name>
<dbReference type="STRING" id="53468.A0A0R3U9V2"/>
<dbReference type="SUPFAM" id="SSF48726">
    <property type="entry name" value="Immunoglobulin"/>
    <property type="match status" value="1"/>
</dbReference>
<dbReference type="InterPro" id="IPR013783">
    <property type="entry name" value="Ig-like_fold"/>
</dbReference>
<accession>A0A0R3U9V2</accession>
<reference evidence="4 5" key="1">
    <citation type="submission" date="2018-10" db="EMBL/GenBank/DDBJ databases">
        <authorList>
            <consortium name="Pathogen Informatics"/>
        </authorList>
    </citation>
    <scope>NUCLEOTIDE SEQUENCE [LARGE SCALE GENOMIC DNA]</scope>
</reference>
<organism evidence="4 5">
    <name type="scientific">Mesocestoides corti</name>
    <name type="common">Flatworm</name>
    <dbReference type="NCBI Taxonomy" id="53468"/>
    <lineage>
        <taxon>Eukaryota</taxon>
        <taxon>Metazoa</taxon>
        <taxon>Spiralia</taxon>
        <taxon>Lophotrochozoa</taxon>
        <taxon>Platyhelminthes</taxon>
        <taxon>Cestoda</taxon>
        <taxon>Eucestoda</taxon>
        <taxon>Cyclophyllidea</taxon>
        <taxon>Mesocestoididae</taxon>
        <taxon>Mesocestoides</taxon>
    </lineage>
</organism>
<dbReference type="InterPro" id="IPR003599">
    <property type="entry name" value="Ig_sub"/>
</dbReference>
<evidence type="ECO:0000256" key="2">
    <source>
        <dbReference type="SAM" id="Phobius"/>
    </source>
</evidence>
<dbReference type="EMBL" id="UXSR01000935">
    <property type="protein sequence ID" value="VDD77698.1"/>
    <property type="molecule type" value="Genomic_DNA"/>
</dbReference>
<feature type="compositionally biased region" description="Polar residues" evidence="1">
    <location>
        <begin position="401"/>
        <end position="412"/>
    </location>
</feature>
<keyword evidence="5" id="KW-1185">Reference proteome</keyword>
<sequence length="412" mass="44506">MGSNPTRSEGAIIQGPQNVTATVELGRDASFSCEISEEEHRSATIRWGKYISLDETTTDFRTSEVLHWSGGTYVVLPTILAQDLQQFFDIPKPLAVSNPGSRRSRLVLRSASPRDAGLYICSVITESGRDDHKFVHVSIKDGDKIIEGLRDAEEATSRHLTIYIAVPICVFLICICAVASLVIRNRSRQSRQRNQRNGHKSYFISHGIGTSAGSRKLSLNSSHRFLDQSSLTGSASMAFTRSGSPPRQGRSSASSKIAPTPHVPMRPSPMNSTTNTSASQIYPPQFSPGHLQSPSYTECAYFSADGAPIGAPYASPPISAYAPPPPPPAYLNGQVSGVDYQRYPPMKGVPHPAYPRSGESSAYTTDLGFDQSGNPFVVGPGAQYDPTVKQEAPNRRILCVSPSSGQETPGHL</sequence>
<gene>
    <name evidence="4" type="ORF">MCOS_LOCUS3701</name>
</gene>
<feature type="compositionally biased region" description="Low complexity" evidence="1">
    <location>
        <begin position="241"/>
        <end position="255"/>
    </location>
</feature>